<dbReference type="GO" id="GO:0008168">
    <property type="term" value="F:methyltransferase activity"/>
    <property type="evidence" value="ECO:0007669"/>
    <property type="project" value="UniProtKB-KW"/>
</dbReference>
<dbReference type="GO" id="GO:0008610">
    <property type="term" value="P:lipid biosynthetic process"/>
    <property type="evidence" value="ECO:0007669"/>
    <property type="project" value="InterPro"/>
</dbReference>
<keyword evidence="2" id="KW-0808">Transferase</keyword>
<dbReference type="Pfam" id="PF04989">
    <property type="entry name" value="RMNT_CmcI"/>
    <property type="match status" value="1"/>
</dbReference>
<name>A0A075HQT9_9ARCH</name>
<keyword evidence="1" id="KW-0489">Methyltransferase</keyword>
<dbReference type="GO" id="GO:0005886">
    <property type="term" value="C:plasma membrane"/>
    <property type="evidence" value="ECO:0007669"/>
    <property type="project" value="TreeGrafter"/>
</dbReference>
<evidence type="ECO:0000256" key="1">
    <source>
        <dbReference type="ARBA" id="ARBA00022603"/>
    </source>
</evidence>
<accession>A0A075HQT9</accession>
<dbReference type="PANTHER" id="PTHR40048:SF1">
    <property type="entry name" value="RHAMNOSYL O-METHYLTRANSFERASE"/>
    <property type="match status" value="1"/>
</dbReference>
<protein>
    <submittedName>
        <fullName evidence="3">Cephalosporin hydroxylase family protein</fullName>
    </submittedName>
</protein>
<dbReference type="AlphaFoldDB" id="A0A075HQT9"/>
<proteinExistence type="predicted"/>
<dbReference type="InterPro" id="IPR029063">
    <property type="entry name" value="SAM-dependent_MTases_sf"/>
</dbReference>
<organism evidence="3">
    <name type="scientific">uncultured marine thaumarchaeote KM3_74_H09</name>
    <dbReference type="NCBI Taxonomy" id="1456276"/>
    <lineage>
        <taxon>Archaea</taxon>
        <taxon>Nitrososphaerota</taxon>
        <taxon>environmental samples</taxon>
    </lineage>
</organism>
<dbReference type="EMBL" id="KF901064">
    <property type="protein sequence ID" value="AIF16762.1"/>
    <property type="molecule type" value="Genomic_DNA"/>
</dbReference>
<reference evidence="3" key="1">
    <citation type="journal article" date="2014" name="Genome Biol. Evol.">
        <title>Pangenome evidence for extensive interdomain horizontal transfer affecting lineage core and shell genes in uncultured planktonic thaumarchaeota and euryarchaeota.</title>
        <authorList>
            <person name="Deschamps P."/>
            <person name="Zivanovic Y."/>
            <person name="Moreira D."/>
            <person name="Rodriguez-Valera F."/>
            <person name="Lopez-Garcia P."/>
        </authorList>
    </citation>
    <scope>NUCLEOTIDE SEQUENCE</scope>
</reference>
<evidence type="ECO:0000256" key="2">
    <source>
        <dbReference type="ARBA" id="ARBA00022679"/>
    </source>
</evidence>
<sequence>MHIPSFRLVDRIRTKTVMVGIRYFGGITLRIIMKKLFGNKDDVIQFSNSNVDNRQAIIDKFHLLYVENNKQTFDNTYWFGIHAIKCPLDLWVYQELIYKTKPDFIIETGTNEGGSALFLANICELLNHGEIITVDIASVKDKPKHKRINYLQGNSVSTDTINQIKNILDKKTDRKVMVILDDDHSEKHVLNEIEIYGKLVTVGNYLIVEDTAMAGHPSYSELPSGPMEAVQKYLQSSKDFEIDLSCEKFLMTFNPNGFLKKIL</sequence>
<evidence type="ECO:0000313" key="3">
    <source>
        <dbReference type="EMBL" id="AIF16762.1"/>
    </source>
</evidence>
<dbReference type="InterPro" id="IPR007072">
    <property type="entry name" value="RNMT_CmcI"/>
</dbReference>
<dbReference type="GO" id="GO:0032259">
    <property type="term" value="P:methylation"/>
    <property type="evidence" value="ECO:0007669"/>
    <property type="project" value="UniProtKB-KW"/>
</dbReference>
<dbReference type="Gene3D" id="3.40.50.150">
    <property type="entry name" value="Vaccinia Virus protein VP39"/>
    <property type="match status" value="1"/>
</dbReference>
<dbReference type="SUPFAM" id="SSF53335">
    <property type="entry name" value="S-adenosyl-L-methionine-dependent methyltransferases"/>
    <property type="match status" value="1"/>
</dbReference>
<dbReference type="PANTHER" id="PTHR40048">
    <property type="entry name" value="RHAMNOSYL O-METHYLTRANSFERASE"/>
    <property type="match status" value="1"/>
</dbReference>